<feature type="domain" description="EGF-like" evidence="1">
    <location>
        <begin position="64"/>
        <end position="96"/>
    </location>
</feature>
<dbReference type="SMART" id="SM00181">
    <property type="entry name" value="EGF"/>
    <property type="match status" value="3"/>
</dbReference>
<organism evidence="2 3">
    <name type="scientific">Diploptera punctata</name>
    <name type="common">Pacific beetle cockroach</name>
    <dbReference type="NCBI Taxonomy" id="6984"/>
    <lineage>
        <taxon>Eukaryota</taxon>
        <taxon>Metazoa</taxon>
        <taxon>Ecdysozoa</taxon>
        <taxon>Arthropoda</taxon>
        <taxon>Hexapoda</taxon>
        <taxon>Insecta</taxon>
        <taxon>Pterygota</taxon>
        <taxon>Neoptera</taxon>
        <taxon>Polyneoptera</taxon>
        <taxon>Dictyoptera</taxon>
        <taxon>Blattodea</taxon>
        <taxon>Blaberoidea</taxon>
        <taxon>Blaberidae</taxon>
        <taxon>Diplopterinae</taxon>
        <taxon>Diploptera</taxon>
    </lineage>
</organism>
<sequence>NLNRLLADGECECDKDYHLDVDSLTCKPTCNYTCENGLCIAPNTCECLPGYKKSPHISYFCIPHCKNNCNNGQCTAPDFCICNPGYNLNKELGVCLPQCDNCQNGLCLHIRTFVSVRKVSREKTIAVYLCAKGDVSMVTAIRMMCAYAKPGIRCLRGTHVSLKRTLNCVNGWCKTPDLCECQNGYVPTLDSNRCEEHVVQDKRHYTDASSN</sequence>
<dbReference type="EMBL" id="JASPKZ010005751">
    <property type="protein sequence ID" value="KAJ9588043.1"/>
    <property type="molecule type" value="Genomic_DNA"/>
</dbReference>
<dbReference type="Pfam" id="PF02363">
    <property type="entry name" value="C_tripleX"/>
    <property type="match status" value="3"/>
</dbReference>
<reference evidence="2" key="1">
    <citation type="journal article" date="2023" name="IScience">
        <title>Live-bearing cockroach genome reveals convergent evolutionary mechanisms linked to viviparity in insects and beyond.</title>
        <authorList>
            <person name="Fouks B."/>
            <person name="Harrison M.C."/>
            <person name="Mikhailova A.A."/>
            <person name="Marchal E."/>
            <person name="English S."/>
            <person name="Carruthers M."/>
            <person name="Jennings E.C."/>
            <person name="Chiamaka E.L."/>
            <person name="Frigard R.A."/>
            <person name="Pippel M."/>
            <person name="Attardo G.M."/>
            <person name="Benoit J.B."/>
            <person name="Bornberg-Bauer E."/>
            <person name="Tobe S.S."/>
        </authorList>
    </citation>
    <scope>NUCLEOTIDE SEQUENCE</scope>
    <source>
        <strain evidence="2">Stay&amp;Tobe</strain>
    </source>
</reference>
<dbReference type="InterPro" id="IPR003341">
    <property type="entry name" value="Cys_rich_tripleX"/>
</dbReference>
<dbReference type="Proteomes" id="UP001233999">
    <property type="component" value="Unassembled WGS sequence"/>
</dbReference>
<proteinExistence type="predicted"/>
<accession>A0AAD8EF39</accession>
<evidence type="ECO:0000313" key="2">
    <source>
        <dbReference type="EMBL" id="KAJ9588043.1"/>
    </source>
</evidence>
<gene>
    <name evidence="2" type="ORF">L9F63_028147</name>
</gene>
<name>A0AAD8EF39_DIPPU</name>
<dbReference type="PANTHER" id="PTHR24047:SF32">
    <property type="entry name" value="FI01909P-RELATED"/>
    <property type="match status" value="1"/>
</dbReference>
<comment type="caution">
    <text evidence="2">The sequence shown here is derived from an EMBL/GenBank/DDBJ whole genome shotgun (WGS) entry which is preliminary data.</text>
</comment>
<feature type="non-terminal residue" evidence="2">
    <location>
        <position position="211"/>
    </location>
</feature>
<dbReference type="AlphaFoldDB" id="A0AAD8EF39"/>
<evidence type="ECO:0000313" key="3">
    <source>
        <dbReference type="Proteomes" id="UP001233999"/>
    </source>
</evidence>
<evidence type="ECO:0000259" key="1">
    <source>
        <dbReference type="SMART" id="SM00181"/>
    </source>
</evidence>
<dbReference type="InterPro" id="IPR000742">
    <property type="entry name" value="EGF"/>
</dbReference>
<protein>
    <recommendedName>
        <fullName evidence="1">EGF-like domain-containing protein</fullName>
    </recommendedName>
</protein>
<feature type="domain" description="EGF-like" evidence="1">
    <location>
        <begin position="29"/>
        <end position="62"/>
    </location>
</feature>
<reference evidence="2" key="2">
    <citation type="submission" date="2023-05" db="EMBL/GenBank/DDBJ databases">
        <authorList>
            <person name="Fouks B."/>
        </authorList>
    </citation>
    <scope>NUCLEOTIDE SEQUENCE</scope>
    <source>
        <strain evidence="2">Stay&amp;Tobe</strain>
        <tissue evidence="2">Testes</tissue>
    </source>
</reference>
<dbReference type="InterPro" id="IPR053255">
    <property type="entry name" value="EGF-like_domain"/>
</dbReference>
<dbReference type="Gene3D" id="2.10.25.10">
    <property type="entry name" value="Laminin"/>
    <property type="match status" value="2"/>
</dbReference>
<feature type="domain" description="EGF-like" evidence="1">
    <location>
        <begin position="153"/>
        <end position="195"/>
    </location>
</feature>
<dbReference type="PANTHER" id="PTHR24047">
    <property type="entry name" value="FI01909P-RELATED"/>
    <property type="match status" value="1"/>
</dbReference>
<keyword evidence="3" id="KW-1185">Reference proteome</keyword>